<protein>
    <submittedName>
        <fullName evidence="10">Acyl-CoA dehydrogenase NM domain-like protein</fullName>
    </submittedName>
</protein>
<evidence type="ECO:0000256" key="4">
    <source>
        <dbReference type="ARBA" id="ARBA00022630"/>
    </source>
</evidence>
<proteinExistence type="inferred from homology"/>
<dbReference type="GO" id="GO:0003995">
    <property type="term" value="F:acyl-CoA dehydrogenase activity"/>
    <property type="evidence" value="ECO:0007669"/>
    <property type="project" value="TreeGrafter"/>
</dbReference>
<dbReference type="GO" id="GO:0046872">
    <property type="term" value="F:metal ion binding"/>
    <property type="evidence" value="ECO:0007669"/>
    <property type="project" value="UniProtKB-KW"/>
</dbReference>
<keyword evidence="3" id="KW-0349">Heme</keyword>
<dbReference type="InterPro" id="IPR050741">
    <property type="entry name" value="Acyl-CoA_dehydrogenase"/>
</dbReference>
<evidence type="ECO:0000256" key="1">
    <source>
        <dbReference type="ARBA" id="ARBA00001974"/>
    </source>
</evidence>
<dbReference type="PROSITE" id="PS50255">
    <property type="entry name" value="CYTOCHROME_B5_2"/>
    <property type="match status" value="1"/>
</dbReference>
<dbReference type="InterPro" id="IPR009100">
    <property type="entry name" value="AcylCoA_DH/oxidase_NM_dom_sf"/>
</dbReference>
<keyword evidence="6" id="KW-0274">FAD</keyword>
<sequence>MAVLTIQEVSAHNSESDCWIAIHGKVYNVTSFLKDHPGGKRILLKVAGTDASKEFEKFHSAAVLPKFGPSLYVADLASIFPVAKKEASNAIFTNAPGLGLFGDGAPFAQPAWYQDTFSPYYKDSHRRLRNWVRQWIAENRWADKSDAWEEVVRSNRKPDEEAFTSMGIAGLTRGITGRIAWKKQPYPNIPDLPCGIAEDEFDYFHCLILWDELSATPLISVNNSQPYGIVPVMRFAKPALRERVVPKILRGEETMAIAITEPGAGSDVSNISATATLSEDGKHFIINGEKKWITNGVWADWLMTAVRTGGPGAGGITLLLVPRGPGLTTRPMETMGGILSGTAFVTFDNVKCPVENVLGEVNNGFKALLSNFNHERWTIIVSAVRNARRCYSEALHYAHRRQTFGKNLIDHPIIRDKFAQMVRQIESTATWLESATYQLNNMRPEIIPERMGATLALLKVQATKTFEFCAREAAQIMGGIAVTKGGTGGTVEKLYRGVRASAIAGGSEEVMGDFGMRQSLKVAKAMGVKL</sequence>
<organism evidence="10 11">
    <name type="scientific">Gonapodya prolifera (strain JEL478)</name>
    <name type="common">Monoblepharis prolifera</name>
    <dbReference type="NCBI Taxonomy" id="1344416"/>
    <lineage>
        <taxon>Eukaryota</taxon>
        <taxon>Fungi</taxon>
        <taxon>Fungi incertae sedis</taxon>
        <taxon>Chytridiomycota</taxon>
        <taxon>Chytridiomycota incertae sedis</taxon>
        <taxon>Monoblepharidomycetes</taxon>
        <taxon>Monoblepharidales</taxon>
        <taxon>Gonapodyaceae</taxon>
        <taxon>Gonapodya</taxon>
    </lineage>
</organism>
<evidence type="ECO:0000256" key="7">
    <source>
        <dbReference type="ARBA" id="ARBA00023002"/>
    </source>
</evidence>
<dbReference type="GO" id="GO:0020037">
    <property type="term" value="F:heme binding"/>
    <property type="evidence" value="ECO:0007669"/>
    <property type="project" value="InterPro"/>
</dbReference>
<dbReference type="Gene3D" id="1.20.140.10">
    <property type="entry name" value="Butyryl-CoA Dehydrogenase, subunit A, domain 3"/>
    <property type="match status" value="1"/>
</dbReference>
<dbReference type="InterPro" id="IPR009075">
    <property type="entry name" value="AcylCo_DH/oxidase_C"/>
</dbReference>
<dbReference type="AlphaFoldDB" id="A0A139AVA7"/>
<evidence type="ECO:0000256" key="6">
    <source>
        <dbReference type="ARBA" id="ARBA00022827"/>
    </source>
</evidence>
<dbReference type="GO" id="GO:0033539">
    <property type="term" value="P:fatty acid beta-oxidation using acyl-CoA dehydrogenase"/>
    <property type="evidence" value="ECO:0007669"/>
    <property type="project" value="TreeGrafter"/>
</dbReference>
<dbReference type="STRING" id="1344416.A0A139AVA7"/>
<dbReference type="InterPro" id="IPR006091">
    <property type="entry name" value="Acyl-CoA_Oxase/DH_mid-dom"/>
</dbReference>
<evidence type="ECO:0000256" key="8">
    <source>
        <dbReference type="ARBA" id="ARBA00023004"/>
    </source>
</evidence>
<evidence type="ECO:0000313" key="11">
    <source>
        <dbReference type="Proteomes" id="UP000070544"/>
    </source>
</evidence>
<evidence type="ECO:0000256" key="5">
    <source>
        <dbReference type="ARBA" id="ARBA00022723"/>
    </source>
</evidence>
<dbReference type="PANTHER" id="PTHR48083">
    <property type="entry name" value="MEDIUM-CHAIN SPECIFIC ACYL-COA DEHYDROGENASE, MITOCHONDRIAL-RELATED"/>
    <property type="match status" value="1"/>
</dbReference>
<dbReference type="InterPro" id="IPR018506">
    <property type="entry name" value="Cyt_B5_heme-BS"/>
</dbReference>
<dbReference type="SUPFAM" id="SSF55856">
    <property type="entry name" value="Cytochrome b5-like heme/steroid binding domain"/>
    <property type="match status" value="1"/>
</dbReference>
<dbReference type="Gene3D" id="2.40.110.10">
    <property type="entry name" value="Butyryl-CoA Dehydrogenase, subunit A, domain 2"/>
    <property type="match status" value="1"/>
</dbReference>
<name>A0A139AVA7_GONPJ</name>
<comment type="similarity">
    <text evidence="2">Belongs to the acyl-CoA dehydrogenase family.</text>
</comment>
<evidence type="ECO:0000256" key="2">
    <source>
        <dbReference type="ARBA" id="ARBA00009347"/>
    </source>
</evidence>
<feature type="domain" description="Cytochrome b5 heme-binding" evidence="9">
    <location>
        <begin position="1"/>
        <end position="77"/>
    </location>
</feature>
<dbReference type="OMA" id="EYCASEA"/>
<dbReference type="SUPFAM" id="SSF47203">
    <property type="entry name" value="Acyl-CoA dehydrogenase C-terminal domain-like"/>
    <property type="match status" value="1"/>
</dbReference>
<dbReference type="SMART" id="SM01117">
    <property type="entry name" value="Cyt-b5"/>
    <property type="match status" value="1"/>
</dbReference>
<dbReference type="Pfam" id="PF00441">
    <property type="entry name" value="Acyl-CoA_dh_1"/>
    <property type="match status" value="1"/>
</dbReference>
<accession>A0A139AVA7</accession>
<dbReference type="PANTHER" id="PTHR48083:SF28">
    <property type="entry name" value="ACYL-COA DEHYDROGENASE FAMILY PROTEIN (AFU_ORTHOLOGUE AFUA_6G10880)-RELATED"/>
    <property type="match status" value="1"/>
</dbReference>
<dbReference type="SUPFAM" id="SSF56645">
    <property type="entry name" value="Acyl-CoA dehydrogenase NM domain-like"/>
    <property type="match status" value="1"/>
</dbReference>
<evidence type="ECO:0000313" key="10">
    <source>
        <dbReference type="EMBL" id="KXS20634.1"/>
    </source>
</evidence>
<dbReference type="Pfam" id="PF00173">
    <property type="entry name" value="Cyt-b5"/>
    <property type="match status" value="1"/>
</dbReference>
<dbReference type="InterPro" id="IPR001199">
    <property type="entry name" value="Cyt_B5-like_heme/steroid-bd"/>
</dbReference>
<keyword evidence="4" id="KW-0285">Flavoprotein</keyword>
<reference evidence="10 11" key="1">
    <citation type="journal article" date="2015" name="Genome Biol. Evol.">
        <title>Phylogenomic analyses indicate that early fungi evolved digesting cell walls of algal ancestors of land plants.</title>
        <authorList>
            <person name="Chang Y."/>
            <person name="Wang S."/>
            <person name="Sekimoto S."/>
            <person name="Aerts A.L."/>
            <person name="Choi C."/>
            <person name="Clum A."/>
            <person name="LaButti K.M."/>
            <person name="Lindquist E.A."/>
            <person name="Yee Ngan C."/>
            <person name="Ohm R.A."/>
            <person name="Salamov A.A."/>
            <person name="Grigoriev I.V."/>
            <person name="Spatafora J.W."/>
            <person name="Berbee M.L."/>
        </authorList>
    </citation>
    <scope>NUCLEOTIDE SEQUENCE [LARGE SCALE GENOMIC DNA]</scope>
    <source>
        <strain evidence="10 11">JEL478</strain>
    </source>
</reference>
<keyword evidence="8" id="KW-0408">Iron</keyword>
<dbReference type="PRINTS" id="PR00363">
    <property type="entry name" value="CYTOCHROMEB5"/>
</dbReference>
<evidence type="ECO:0000259" key="9">
    <source>
        <dbReference type="PROSITE" id="PS50255"/>
    </source>
</evidence>
<dbReference type="InterPro" id="IPR037069">
    <property type="entry name" value="AcylCoA_DH/ox_N_sf"/>
</dbReference>
<evidence type="ECO:0000256" key="3">
    <source>
        <dbReference type="ARBA" id="ARBA00022617"/>
    </source>
</evidence>
<dbReference type="OrthoDB" id="260519at2759"/>
<keyword evidence="5" id="KW-0479">Metal-binding</keyword>
<dbReference type="InterPro" id="IPR046373">
    <property type="entry name" value="Acyl-CoA_Oxase/DH_mid-dom_sf"/>
</dbReference>
<dbReference type="GO" id="GO:0005737">
    <property type="term" value="C:cytoplasm"/>
    <property type="evidence" value="ECO:0007669"/>
    <property type="project" value="TreeGrafter"/>
</dbReference>
<keyword evidence="7" id="KW-0560">Oxidoreductase</keyword>
<dbReference type="GO" id="GO:0050660">
    <property type="term" value="F:flavin adenine dinucleotide binding"/>
    <property type="evidence" value="ECO:0007669"/>
    <property type="project" value="InterPro"/>
</dbReference>
<dbReference type="Gene3D" id="1.10.540.10">
    <property type="entry name" value="Acyl-CoA dehydrogenase/oxidase, N-terminal domain"/>
    <property type="match status" value="1"/>
</dbReference>
<dbReference type="InterPro" id="IPR036400">
    <property type="entry name" value="Cyt_B5-like_heme/steroid_sf"/>
</dbReference>
<gene>
    <name evidence="10" type="ORF">M427DRAFT_52220</name>
</gene>
<dbReference type="Pfam" id="PF02770">
    <property type="entry name" value="Acyl-CoA_dh_M"/>
    <property type="match status" value="1"/>
</dbReference>
<keyword evidence="11" id="KW-1185">Reference proteome</keyword>
<dbReference type="InterPro" id="IPR036250">
    <property type="entry name" value="AcylCo_DH-like_C"/>
</dbReference>
<dbReference type="Proteomes" id="UP000070544">
    <property type="component" value="Unassembled WGS sequence"/>
</dbReference>
<comment type="cofactor">
    <cofactor evidence="1">
        <name>FAD</name>
        <dbReference type="ChEBI" id="CHEBI:57692"/>
    </cofactor>
</comment>
<dbReference type="PROSITE" id="PS00191">
    <property type="entry name" value="CYTOCHROME_B5_1"/>
    <property type="match status" value="1"/>
</dbReference>
<dbReference type="EMBL" id="KQ965735">
    <property type="protein sequence ID" value="KXS20634.1"/>
    <property type="molecule type" value="Genomic_DNA"/>
</dbReference>
<dbReference type="Gene3D" id="3.10.120.10">
    <property type="entry name" value="Cytochrome b5-like heme/steroid binding domain"/>
    <property type="match status" value="1"/>
</dbReference>